<feature type="transmembrane region" description="Helical" evidence="8">
    <location>
        <begin position="42"/>
        <end position="59"/>
    </location>
</feature>
<comment type="subcellular location">
    <subcellularLocation>
        <location evidence="1">Membrane</location>
        <topology evidence="1">Multi-pass membrane protein</topology>
    </subcellularLocation>
</comment>
<dbReference type="PANTHER" id="PTHR43066">
    <property type="entry name" value="RHOMBOID-RELATED PROTEIN"/>
    <property type="match status" value="1"/>
</dbReference>
<proteinExistence type="predicted"/>
<dbReference type="InterPro" id="IPR035952">
    <property type="entry name" value="Rhomboid-like_sf"/>
</dbReference>
<dbReference type="Pfam" id="PF01694">
    <property type="entry name" value="Rhomboid"/>
    <property type="match status" value="1"/>
</dbReference>
<evidence type="ECO:0000259" key="9">
    <source>
        <dbReference type="Pfam" id="PF01694"/>
    </source>
</evidence>
<dbReference type="GO" id="GO:0004252">
    <property type="term" value="F:serine-type endopeptidase activity"/>
    <property type="evidence" value="ECO:0007669"/>
    <property type="project" value="InterPro"/>
</dbReference>
<dbReference type="InterPro" id="IPR022764">
    <property type="entry name" value="Peptidase_S54_rhomboid_dom"/>
</dbReference>
<dbReference type="FunFam" id="1.20.1540.10:FF:000027">
    <property type="entry name" value="Rhomboid family intramembrane serine protease"/>
    <property type="match status" value="1"/>
</dbReference>
<feature type="transmembrane region" description="Helical" evidence="8">
    <location>
        <begin position="157"/>
        <end position="179"/>
    </location>
</feature>
<evidence type="ECO:0000256" key="3">
    <source>
        <dbReference type="ARBA" id="ARBA00022519"/>
    </source>
</evidence>
<keyword evidence="11" id="KW-1185">Reference proteome</keyword>
<dbReference type="KEGG" id="rru:Rru_A3565"/>
<dbReference type="GO" id="GO:0016020">
    <property type="term" value="C:membrane"/>
    <property type="evidence" value="ECO:0007669"/>
    <property type="project" value="UniProtKB-SubCell"/>
</dbReference>
<dbReference type="SUPFAM" id="SSF144091">
    <property type="entry name" value="Rhomboid-like"/>
    <property type="match status" value="1"/>
</dbReference>
<feature type="transmembrane region" description="Helical" evidence="8">
    <location>
        <begin position="107"/>
        <end position="125"/>
    </location>
</feature>
<sequence>MLPLHDDNPTTIRPVVTIGLIVLCLAVFVYQSGLPPRAARAFVLMFGAIPADLFHGLGIPRPFDLPAWITLLTSMTLHGGWQHLLGNMLFLWVFGNNVEDALGHLRFLAFYAVCGLIAALTHALIDSSSTVPMVGASGAISGVMGAYILLHPRARVLVWAVVLPLRLPAVVLLGLWFLMQLASAFGAADQGVAFWAHIGGFIAGMALLVPFRRRGVALFQPLRAALPAKRRRSRLPPSGSPPPKPPRRGPWG</sequence>
<dbReference type="EnsemblBacteria" id="ABC24359">
    <property type="protein sequence ID" value="ABC24359"/>
    <property type="gene ID" value="Rru_A3565"/>
</dbReference>
<organism evidence="10 11">
    <name type="scientific">Rhodospirillum rubrum (strain ATCC 11170 / ATH 1.1.1 / DSM 467 / LMG 4362 / NCIMB 8255 / S1)</name>
    <dbReference type="NCBI Taxonomy" id="269796"/>
    <lineage>
        <taxon>Bacteria</taxon>
        <taxon>Pseudomonadati</taxon>
        <taxon>Pseudomonadota</taxon>
        <taxon>Alphaproteobacteria</taxon>
        <taxon>Rhodospirillales</taxon>
        <taxon>Rhodospirillaceae</taxon>
        <taxon>Rhodospirillum</taxon>
    </lineage>
</organism>
<protein>
    <submittedName>
        <fullName evidence="10">Rhomboid-like protein</fullName>
    </submittedName>
</protein>
<dbReference type="Gene3D" id="1.20.1540.10">
    <property type="entry name" value="Rhomboid-like"/>
    <property type="match status" value="1"/>
</dbReference>
<evidence type="ECO:0000256" key="5">
    <source>
        <dbReference type="ARBA" id="ARBA00022989"/>
    </source>
</evidence>
<dbReference type="HOGENOM" id="CLU_055068_5_1_5"/>
<reference evidence="10 11" key="1">
    <citation type="journal article" date="2011" name="Stand. Genomic Sci.">
        <title>Complete genome sequence of Rhodospirillum rubrum type strain (S1).</title>
        <authorList>
            <person name="Munk A.C."/>
            <person name="Copeland A."/>
            <person name="Lucas S."/>
            <person name="Lapidus A."/>
            <person name="Del Rio T.G."/>
            <person name="Barry K."/>
            <person name="Detter J.C."/>
            <person name="Hammon N."/>
            <person name="Israni S."/>
            <person name="Pitluck S."/>
            <person name="Brettin T."/>
            <person name="Bruce D."/>
            <person name="Han C."/>
            <person name="Tapia R."/>
            <person name="Gilna P."/>
            <person name="Schmutz J."/>
            <person name="Larimer F."/>
            <person name="Land M."/>
            <person name="Kyrpides N.C."/>
            <person name="Mavromatis K."/>
            <person name="Richardson P."/>
            <person name="Rohde M."/>
            <person name="Goker M."/>
            <person name="Klenk H.P."/>
            <person name="Zhang Y."/>
            <person name="Roberts G.P."/>
            <person name="Reslewic S."/>
            <person name="Schwartz D.C."/>
        </authorList>
    </citation>
    <scope>NUCLEOTIDE SEQUENCE [LARGE SCALE GENOMIC DNA]</scope>
    <source>
        <strain evidence="11">ATCC 11170 / ATH 1.1.1 / DSM 467 / LMG 4362 / NCIMB 8255 / S1</strain>
    </source>
</reference>
<name>Q2RND6_RHORT</name>
<evidence type="ECO:0000313" key="10">
    <source>
        <dbReference type="EMBL" id="ABC24359.1"/>
    </source>
</evidence>
<dbReference type="PhylomeDB" id="Q2RND6"/>
<dbReference type="Proteomes" id="UP000001929">
    <property type="component" value="Chromosome"/>
</dbReference>
<dbReference type="AlphaFoldDB" id="Q2RND6"/>
<keyword evidence="4 8" id="KW-0812">Transmembrane</keyword>
<feature type="region of interest" description="Disordered" evidence="7">
    <location>
        <begin position="229"/>
        <end position="252"/>
    </location>
</feature>
<dbReference type="RefSeq" id="WP_011391312.1">
    <property type="nucleotide sequence ID" value="NC_007643.1"/>
</dbReference>
<evidence type="ECO:0000256" key="1">
    <source>
        <dbReference type="ARBA" id="ARBA00004141"/>
    </source>
</evidence>
<gene>
    <name evidence="10" type="ordered locus">Rru_A3565</name>
</gene>
<dbReference type="EMBL" id="CP000230">
    <property type="protein sequence ID" value="ABC24359.1"/>
    <property type="molecule type" value="Genomic_DNA"/>
</dbReference>
<feature type="transmembrane region" description="Helical" evidence="8">
    <location>
        <begin position="79"/>
        <end position="95"/>
    </location>
</feature>
<dbReference type="PANTHER" id="PTHR43066:SF26">
    <property type="entry name" value="RHOMBOID PROTEASE GLPG"/>
    <property type="match status" value="1"/>
</dbReference>
<evidence type="ECO:0000256" key="7">
    <source>
        <dbReference type="SAM" id="MobiDB-lite"/>
    </source>
</evidence>
<dbReference type="PATRIC" id="fig|269796.9.peg.3686"/>
<feature type="domain" description="Peptidase S54 rhomboid" evidence="9">
    <location>
        <begin position="68"/>
        <end position="212"/>
    </location>
</feature>
<dbReference type="eggNOG" id="COG0705">
    <property type="taxonomic scope" value="Bacteria"/>
</dbReference>
<evidence type="ECO:0000313" key="11">
    <source>
        <dbReference type="Proteomes" id="UP000001929"/>
    </source>
</evidence>
<keyword evidence="2" id="KW-1003">Cell membrane</keyword>
<evidence type="ECO:0000256" key="6">
    <source>
        <dbReference type="ARBA" id="ARBA00023136"/>
    </source>
</evidence>
<keyword evidence="3" id="KW-0997">Cell inner membrane</keyword>
<keyword evidence="6 8" id="KW-0472">Membrane</keyword>
<evidence type="ECO:0000256" key="8">
    <source>
        <dbReference type="SAM" id="Phobius"/>
    </source>
</evidence>
<feature type="transmembrane region" description="Helical" evidence="8">
    <location>
        <begin position="191"/>
        <end position="211"/>
    </location>
</feature>
<feature type="transmembrane region" description="Helical" evidence="8">
    <location>
        <begin position="12"/>
        <end position="30"/>
    </location>
</feature>
<feature type="transmembrane region" description="Helical" evidence="8">
    <location>
        <begin position="131"/>
        <end position="150"/>
    </location>
</feature>
<dbReference type="STRING" id="269796.Rru_A3565"/>
<accession>Q2RND6</accession>
<keyword evidence="5 8" id="KW-1133">Transmembrane helix</keyword>
<evidence type="ECO:0000256" key="4">
    <source>
        <dbReference type="ARBA" id="ARBA00022692"/>
    </source>
</evidence>
<evidence type="ECO:0000256" key="2">
    <source>
        <dbReference type="ARBA" id="ARBA00022475"/>
    </source>
</evidence>